<proteinExistence type="predicted"/>
<sequence length="99" mass="11371">MKHTHTLKNYQGSPEQLAEEIGDLFYDSLADLLHLLSEKLQKDANADLARQRFKLGGHLKECSLYLERASHEIQQAWQICEPHVPLEYQRVTSQNAPVS</sequence>
<comment type="caution">
    <text evidence="1">The sequence shown here is derived from an EMBL/GenBank/DDBJ whole genome shotgun (WGS) entry which is preliminary data.</text>
</comment>
<dbReference type="EMBL" id="MTEJ01000412">
    <property type="protein sequence ID" value="OQX03373.1"/>
    <property type="molecule type" value="Genomic_DNA"/>
</dbReference>
<evidence type="ECO:0000313" key="2">
    <source>
        <dbReference type="Proteomes" id="UP000192491"/>
    </source>
</evidence>
<evidence type="ECO:0000313" key="1">
    <source>
        <dbReference type="EMBL" id="OQX03373.1"/>
    </source>
</evidence>
<protein>
    <submittedName>
        <fullName evidence="1">Uncharacterized protein</fullName>
    </submittedName>
</protein>
<gene>
    <name evidence="1" type="ORF">BWK73_39740</name>
</gene>
<name>A0A1Y1QDR2_9GAMM</name>
<dbReference type="Proteomes" id="UP000192491">
    <property type="component" value="Unassembled WGS sequence"/>
</dbReference>
<accession>A0A1Y1QDR2</accession>
<reference evidence="1 2" key="1">
    <citation type="submission" date="2017-01" db="EMBL/GenBank/DDBJ databases">
        <title>Novel large sulfur bacteria in the metagenomes of groundwater-fed chemosynthetic microbial mats in the Lake Huron basin.</title>
        <authorList>
            <person name="Sharrar A.M."/>
            <person name="Flood B.E."/>
            <person name="Bailey J.V."/>
            <person name="Jones D.S."/>
            <person name="Biddanda B."/>
            <person name="Ruberg S.A."/>
            <person name="Marcus D.N."/>
            <person name="Dick G.J."/>
        </authorList>
    </citation>
    <scope>NUCLEOTIDE SEQUENCE [LARGE SCALE GENOMIC DNA]</scope>
    <source>
        <strain evidence="1">A8</strain>
    </source>
</reference>
<dbReference type="AlphaFoldDB" id="A0A1Y1QDR2"/>
<organism evidence="1 2">
    <name type="scientific">Thiothrix lacustris</name>
    <dbReference type="NCBI Taxonomy" id="525917"/>
    <lineage>
        <taxon>Bacteria</taxon>
        <taxon>Pseudomonadati</taxon>
        <taxon>Pseudomonadota</taxon>
        <taxon>Gammaproteobacteria</taxon>
        <taxon>Thiotrichales</taxon>
        <taxon>Thiotrichaceae</taxon>
        <taxon>Thiothrix</taxon>
    </lineage>
</organism>